<dbReference type="AlphaFoldDB" id="A0AAD7M8C5"/>
<gene>
    <name evidence="1" type="ORF">B0H16DRAFT_1346082</name>
</gene>
<proteinExistence type="predicted"/>
<accession>A0AAD7M8C5</accession>
<comment type="caution">
    <text evidence="1">The sequence shown here is derived from an EMBL/GenBank/DDBJ whole genome shotgun (WGS) entry which is preliminary data.</text>
</comment>
<evidence type="ECO:0000313" key="2">
    <source>
        <dbReference type="Proteomes" id="UP001215598"/>
    </source>
</evidence>
<organism evidence="1 2">
    <name type="scientific">Mycena metata</name>
    <dbReference type="NCBI Taxonomy" id="1033252"/>
    <lineage>
        <taxon>Eukaryota</taxon>
        <taxon>Fungi</taxon>
        <taxon>Dikarya</taxon>
        <taxon>Basidiomycota</taxon>
        <taxon>Agaricomycotina</taxon>
        <taxon>Agaricomycetes</taxon>
        <taxon>Agaricomycetidae</taxon>
        <taxon>Agaricales</taxon>
        <taxon>Marasmiineae</taxon>
        <taxon>Mycenaceae</taxon>
        <taxon>Mycena</taxon>
    </lineage>
</organism>
<dbReference type="EMBL" id="JARKIB010000468">
    <property type="protein sequence ID" value="KAJ7705704.1"/>
    <property type="molecule type" value="Genomic_DNA"/>
</dbReference>
<keyword evidence="2" id="KW-1185">Reference proteome</keyword>
<evidence type="ECO:0000313" key="1">
    <source>
        <dbReference type="EMBL" id="KAJ7705704.1"/>
    </source>
</evidence>
<sequence>MVPFPPAVEDLVAVRKALVCIMPMELVYVVLHLAEYWVEDTTERTESHRVSASATPGNSASSYSLVTAPIRELDAEDIHLKIMRVKFTTVSHDQGLGWGGEPSTEGTYRGWTWFEAAILRRSQVVPRVLSLDTWMSNATHGVIPMDASVGYDPAAELKDSTGKSRWNVQRNVTASNQFREHTVTWEADGSVAPATDSGAGDGANFLEQLSPGDAIAVVARALYPGWCNYVDRVKVTVYYSLA</sequence>
<dbReference type="Proteomes" id="UP001215598">
    <property type="component" value="Unassembled WGS sequence"/>
</dbReference>
<protein>
    <submittedName>
        <fullName evidence="1">Uncharacterized protein</fullName>
    </submittedName>
</protein>
<name>A0AAD7M8C5_9AGAR</name>
<reference evidence="1" key="1">
    <citation type="submission" date="2023-03" db="EMBL/GenBank/DDBJ databases">
        <title>Massive genome expansion in bonnet fungi (Mycena s.s.) driven by repeated elements and novel gene families across ecological guilds.</title>
        <authorList>
            <consortium name="Lawrence Berkeley National Laboratory"/>
            <person name="Harder C.B."/>
            <person name="Miyauchi S."/>
            <person name="Viragh M."/>
            <person name="Kuo A."/>
            <person name="Thoen E."/>
            <person name="Andreopoulos B."/>
            <person name="Lu D."/>
            <person name="Skrede I."/>
            <person name="Drula E."/>
            <person name="Henrissat B."/>
            <person name="Morin E."/>
            <person name="Kohler A."/>
            <person name="Barry K."/>
            <person name="LaButti K."/>
            <person name="Morin E."/>
            <person name="Salamov A."/>
            <person name="Lipzen A."/>
            <person name="Mereny Z."/>
            <person name="Hegedus B."/>
            <person name="Baldrian P."/>
            <person name="Stursova M."/>
            <person name="Weitz H."/>
            <person name="Taylor A."/>
            <person name="Grigoriev I.V."/>
            <person name="Nagy L.G."/>
            <person name="Martin F."/>
            <person name="Kauserud H."/>
        </authorList>
    </citation>
    <scope>NUCLEOTIDE SEQUENCE</scope>
    <source>
        <strain evidence="1">CBHHK182m</strain>
    </source>
</reference>